<sequence>MPLNNTPKLTAAERRAALIAERDALAAHLETVKAARDALSPSDPAWRRKAAEMRDVAEELDGYAAAIAALAPEVEAETREAHHSARVAQHARAMTAASDADAIPARMDRIMSELCRLVPAYLEWAGRCASAGGVEPHPYRLGETVPNIDHVRDVFLARLVAAGILDTEFMPQHIVDAPAAFNDARIAGATWPGQAPPDPMQMAASASFSAIHAGFKRALASAAPDRQRREVEHLNEMARQRAAREAAELSKPLPKLPAPPPAVHTVAPVVIGR</sequence>
<protein>
    <submittedName>
        <fullName evidence="1">Uncharacterized protein</fullName>
    </submittedName>
</protein>
<keyword evidence="2" id="KW-1185">Reference proteome</keyword>
<reference evidence="1 2" key="1">
    <citation type="submission" date="2021-03" db="EMBL/GenBank/DDBJ databases">
        <authorList>
            <person name="So Y."/>
        </authorList>
    </citation>
    <scope>NUCLEOTIDE SEQUENCE [LARGE SCALE GENOMIC DNA]</scope>
    <source>
        <strain evidence="1 2">PWR1</strain>
    </source>
</reference>
<organism evidence="1 2">
    <name type="scientific">Roseomonas nitratireducens</name>
    <dbReference type="NCBI Taxonomy" id="2820810"/>
    <lineage>
        <taxon>Bacteria</taxon>
        <taxon>Pseudomonadati</taxon>
        <taxon>Pseudomonadota</taxon>
        <taxon>Alphaproteobacteria</taxon>
        <taxon>Acetobacterales</taxon>
        <taxon>Roseomonadaceae</taxon>
        <taxon>Roseomonas</taxon>
    </lineage>
</organism>
<gene>
    <name evidence="1" type="ORF">J5Y09_05215</name>
</gene>
<comment type="caution">
    <text evidence="1">The sequence shown here is derived from an EMBL/GenBank/DDBJ whole genome shotgun (WGS) entry which is preliminary data.</text>
</comment>
<evidence type="ECO:0000313" key="1">
    <source>
        <dbReference type="EMBL" id="MBP0463301.1"/>
    </source>
</evidence>
<name>A0ABS4AR40_9PROT</name>
<evidence type="ECO:0000313" key="2">
    <source>
        <dbReference type="Proteomes" id="UP000680815"/>
    </source>
</evidence>
<accession>A0ABS4AR40</accession>
<dbReference type="Proteomes" id="UP000680815">
    <property type="component" value="Unassembled WGS sequence"/>
</dbReference>
<proteinExistence type="predicted"/>
<dbReference type="RefSeq" id="WP_209350689.1">
    <property type="nucleotide sequence ID" value="NZ_JAGIYZ010000003.1"/>
</dbReference>
<dbReference type="EMBL" id="JAGIYZ010000003">
    <property type="protein sequence ID" value="MBP0463301.1"/>
    <property type="molecule type" value="Genomic_DNA"/>
</dbReference>